<evidence type="ECO:0000256" key="1">
    <source>
        <dbReference type="ARBA" id="ARBA00004990"/>
    </source>
</evidence>
<comment type="pathway">
    <text evidence="1 8">Cofactor biosynthesis; (R)-pantothenate biosynthesis; (R)-pantothenate from (R)-pantoate and beta-alanine: step 1/1.</text>
</comment>
<evidence type="ECO:0000313" key="9">
    <source>
        <dbReference type="EMBL" id="GLQ36222.1"/>
    </source>
</evidence>
<keyword evidence="5 8" id="KW-0547">Nucleotide-binding</keyword>
<evidence type="ECO:0000256" key="4">
    <source>
        <dbReference type="ARBA" id="ARBA00022655"/>
    </source>
</evidence>
<evidence type="ECO:0000256" key="5">
    <source>
        <dbReference type="ARBA" id="ARBA00022741"/>
    </source>
</evidence>
<dbReference type="InterPro" id="IPR003721">
    <property type="entry name" value="Pantoate_ligase"/>
</dbReference>
<feature type="binding site" evidence="8">
    <location>
        <begin position="34"/>
        <end position="41"/>
    </location>
    <ligand>
        <name>ATP</name>
        <dbReference type="ChEBI" id="CHEBI:30616"/>
    </ligand>
</feature>
<comment type="subunit">
    <text evidence="8">Homodimer.</text>
</comment>
<dbReference type="Gene3D" id="3.40.50.620">
    <property type="entry name" value="HUPs"/>
    <property type="match status" value="1"/>
</dbReference>
<feature type="binding site" evidence="8">
    <location>
        <position position="65"/>
    </location>
    <ligand>
        <name>(R)-pantoate</name>
        <dbReference type="ChEBI" id="CHEBI:15980"/>
    </ligand>
</feature>
<feature type="binding site" evidence="8">
    <location>
        <begin position="188"/>
        <end position="191"/>
    </location>
    <ligand>
        <name>ATP</name>
        <dbReference type="ChEBI" id="CHEBI:30616"/>
    </ligand>
</feature>
<dbReference type="InterPro" id="IPR014729">
    <property type="entry name" value="Rossmann-like_a/b/a_fold"/>
</dbReference>
<evidence type="ECO:0000256" key="8">
    <source>
        <dbReference type="HAMAP-Rule" id="MF_00158"/>
    </source>
</evidence>
<dbReference type="NCBIfam" id="TIGR00018">
    <property type="entry name" value="panC"/>
    <property type="match status" value="1"/>
</dbReference>
<dbReference type="SUPFAM" id="SSF52374">
    <property type="entry name" value="Nucleotidylyl transferase"/>
    <property type="match status" value="1"/>
</dbReference>
<dbReference type="Proteomes" id="UP001156694">
    <property type="component" value="Unassembled WGS sequence"/>
</dbReference>
<comment type="similarity">
    <text evidence="2 8">Belongs to the pantothenate synthetase family.</text>
</comment>
<comment type="caution">
    <text evidence="9">The sequence shown here is derived from an EMBL/GenBank/DDBJ whole genome shotgun (WGS) entry which is preliminary data.</text>
</comment>
<organism evidence="9 10">
    <name type="scientific">Amylibacter marinus</name>
    <dbReference type="NCBI Taxonomy" id="1475483"/>
    <lineage>
        <taxon>Bacteria</taxon>
        <taxon>Pseudomonadati</taxon>
        <taxon>Pseudomonadota</taxon>
        <taxon>Alphaproteobacteria</taxon>
        <taxon>Rhodobacterales</taxon>
        <taxon>Paracoccaceae</taxon>
        <taxon>Amylibacter</taxon>
    </lineage>
</organism>
<evidence type="ECO:0000256" key="6">
    <source>
        <dbReference type="ARBA" id="ARBA00022840"/>
    </source>
</evidence>
<comment type="subcellular location">
    <subcellularLocation>
        <location evidence="8">Cytoplasm</location>
    </subcellularLocation>
</comment>
<feature type="binding site" evidence="8">
    <location>
        <position position="157"/>
    </location>
    <ligand>
        <name>(R)-pantoate</name>
        <dbReference type="ChEBI" id="CHEBI:15980"/>
    </ligand>
</feature>
<accession>A0ABQ5VXR1</accession>
<protein>
    <recommendedName>
        <fullName evidence="8">Pantothenate synthetase</fullName>
        <shortName evidence="8">PS</shortName>
        <ecNumber evidence="8">6.3.2.1</ecNumber>
    </recommendedName>
    <alternativeName>
        <fullName evidence="8">Pantoate--beta-alanine ligase</fullName>
    </alternativeName>
    <alternativeName>
        <fullName evidence="8">Pantoate-activating enzyme</fullName>
    </alternativeName>
</protein>
<proteinExistence type="inferred from homology"/>
<dbReference type="HAMAP" id="MF_00158">
    <property type="entry name" value="PanC"/>
    <property type="match status" value="1"/>
</dbReference>
<dbReference type="InterPro" id="IPR042176">
    <property type="entry name" value="Pantoate_ligase_C"/>
</dbReference>
<feature type="binding site" evidence="8">
    <location>
        <position position="65"/>
    </location>
    <ligand>
        <name>beta-alanine</name>
        <dbReference type="ChEBI" id="CHEBI:57966"/>
    </ligand>
</feature>
<keyword evidence="4 8" id="KW-0566">Pantothenate biosynthesis</keyword>
<evidence type="ECO:0000256" key="2">
    <source>
        <dbReference type="ARBA" id="ARBA00009256"/>
    </source>
</evidence>
<dbReference type="PANTHER" id="PTHR21299:SF1">
    <property type="entry name" value="PANTOATE--BETA-ALANINE LIGASE"/>
    <property type="match status" value="1"/>
</dbReference>
<dbReference type="Pfam" id="PF02569">
    <property type="entry name" value="Pantoate_ligase"/>
    <property type="match status" value="1"/>
</dbReference>
<keyword evidence="6 8" id="KW-0067">ATP-binding</keyword>
<keyword evidence="8" id="KW-0963">Cytoplasm</keyword>
<dbReference type="EMBL" id="BSNN01000008">
    <property type="protein sequence ID" value="GLQ36222.1"/>
    <property type="molecule type" value="Genomic_DNA"/>
</dbReference>
<comment type="function">
    <text evidence="8">Catalyzes the condensation of pantoate with beta-alanine in an ATP-dependent reaction via a pantoyl-adenylate intermediate.</text>
</comment>
<dbReference type="RefSeq" id="WP_284379854.1">
    <property type="nucleotide sequence ID" value="NZ_BSNN01000008.1"/>
</dbReference>
<evidence type="ECO:0000313" key="10">
    <source>
        <dbReference type="Proteomes" id="UP001156694"/>
    </source>
</evidence>
<feature type="binding site" evidence="8">
    <location>
        <begin position="151"/>
        <end position="154"/>
    </location>
    <ligand>
        <name>ATP</name>
        <dbReference type="ChEBI" id="CHEBI:30616"/>
    </ligand>
</feature>
<reference evidence="10" key="1">
    <citation type="journal article" date="2019" name="Int. J. Syst. Evol. Microbiol.">
        <title>The Global Catalogue of Microorganisms (GCM) 10K type strain sequencing project: providing services to taxonomists for standard genome sequencing and annotation.</title>
        <authorList>
            <consortium name="The Broad Institute Genomics Platform"/>
            <consortium name="The Broad Institute Genome Sequencing Center for Infectious Disease"/>
            <person name="Wu L."/>
            <person name="Ma J."/>
        </authorList>
    </citation>
    <scope>NUCLEOTIDE SEQUENCE [LARGE SCALE GENOMIC DNA]</scope>
    <source>
        <strain evidence="10">NBRC 110140</strain>
    </source>
</reference>
<comment type="catalytic activity">
    <reaction evidence="7 8">
        <text>(R)-pantoate + beta-alanine + ATP = (R)-pantothenate + AMP + diphosphate + H(+)</text>
        <dbReference type="Rhea" id="RHEA:10912"/>
        <dbReference type="ChEBI" id="CHEBI:15378"/>
        <dbReference type="ChEBI" id="CHEBI:15980"/>
        <dbReference type="ChEBI" id="CHEBI:29032"/>
        <dbReference type="ChEBI" id="CHEBI:30616"/>
        <dbReference type="ChEBI" id="CHEBI:33019"/>
        <dbReference type="ChEBI" id="CHEBI:57966"/>
        <dbReference type="ChEBI" id="CHEBI:456215"/>
        <dbReference type="EC" id="6.3.2.1"/>
    </reaction>
</comment>
<sequence>MSTRPIIFRTVADMRAQVALWRAAGDRIALVPTMGGLHAGHQSLVSRGVQMADRVITTIFVNPTQFGAGEDLDSYPRQEAVDVAMIAESGGAGVFIPSAREMYPEGFATKVEVAGLTDMLCGARRPGHFDGVTQVVSKLLNQAGADMALFGEKDWQQLAVIRRMVQDLDIPTRIVGVPIVRDDYGLALSSRNSYLSDLQLEVARKMNVILKRAAYDIGTGGPAQAQCATAAQAILDAGFESIDYVECRDAQDLSLIEEVGDRPARLFAAAHLGSARLIDNLAVN</sequence>
<feature type="active site" description="Proton donor" evidence="8">
    <location>
        <position position="41"/>
    </location>
</feature>
<evidence type="ECO:0000256" key="7">
    <source>
        <dbReference type="ARBA" id="ARBA00048258"/>
    </source>
</evidence>
<dbReference type="Gene3D" id="3.30.1300.10">
    <property type="entry name" value="Pantoate-beta-alanine ligase, C-terminal domain"/>
    <property type="match status" value="1"/>
</dbReference>
<keyword evidence="3 8" id="KW-0436">Ligase</keyword>
<evidence type="ECO:0000256" key="3">
    <source>
        <dbReference type="ARBA" id="ARBA00022598"/>
    </source>
</evidence>
<name>A0ABQ5VXR1_9RHOB</name>
<keyword evidence="10" id="KW-1185">Reference proteome</keyword>
<dbReference type="CDD" id="cd00560">
    <property type="entry name" value="PanC"/>
    <property type="match status" value="1"/>
</dbReference>
<feature type="binding site" evidence="8">
    <location>
        <position position="180"/>
    </location>
    <ligand>
        <name>ATP</name>
        <dbReference type="ChEBI" id="CHEBI:30616"/>
    </ligand>
</feature>
<gene>
    <name evidence="8 9" type="primary">panC</name>
    <name evidence="9" type="ORF">GCM10007939_25060</name>
</gene>
<comment type="miscellaneous">
    <text evidence="8">The reaction proceeds by a bi uni uni bi ping pong mechanism.</text>
</comment>
<dbReference type="EC" id="6.3.2.1" evidence="8"/>
<dbReference type="PANTHER" id="PTHR21299">
    <property type="entry name" value="CYTIDYLATE KINASE/PANTOATE-BETA-ALANINE LIGASE"/>
    <property type="match status" value="1"/>
</dbReference>